<gene>
    <name evidence="9" type="ORF">N782_20505</name>
</gene>
<dbReference type="EMBL" id="AVBF01000077">
    <property type="protein sequence ID" value="KGP71196.1"/>
    <property type="molecule type" value="Genomic_DNA"/>
</dbReference>
<dbReference type="PANTHER" id="PTHR43124:SF3">
    <property type="entry name" value="CHLORAMPHENICOL EFFLUX PUMP RV0191"/>
    <property type="match status" value="1"/>
</dbReference>
<feature type="transmembrane region" description="Helical" evidence="7">
    <location>
        <begin position="285"/>
        <end position="303"/>
    </location>
</feature>
<dbReference type="eggNOG" id="COG2814">
    <property type="taxonomic scope" value="Bacteria"/>
</dbReference>
<proteinExistence type="predicted"/>
<evidence type="ECO:0000256" key="7">
    <source>
        <dbReference type="SAM" id="Phobius"/>
    </source>
</evidence>
<name>A0A0A2TAV1_9BACI</name>
<dbReference type="STRING" id="1385514.N782_20505"/>
<reference evidence="9 10" key="1">
    <citation type="journal article" date="2015" name="Stand. Genomic Sci.">
        <title>High quality draft genome sequence of the moderately halophilic bacterium Pontibacillus yanchengensis Y32(T) and comparison among Pontibacillus genomes.</title>
        <authorList>
            <person name="Huang J."/>
            <person name="Qiao Z.X."/>
            <person name="Tang J.W."/>
            <person name="Wang G."/>
        </authorList>
    </citation>
    <scope>NUCLEOTIDE SEQUENCE [LARGE SCALE GENOMIC DNA]</scope>
    <source>
        <strain evidence="9 10">Y32</strain>
    </source>
</reference>
<evidence type="ECO:0000256" key="3">
    <source>
        <dbReference type="ARBA" id="ARBA00022475"/>
    </source>
</evidence>
<dbReference type="GO" id="GO:0022857">
    <property type="term" value="F:transmembrane transporter activity"/>
    <property type="evidence" value="ECO:0007669"/>
    <property type="project" value="InterPro"/>
</dbReference>
<keyword evidence="6 7" id="KW-0472">Membrane</keyword>
<feature type="transmembrane region" description="Helical" evidence="7">
    <location>
        <begin position="217"/>
        <end position="239"/>
    </location>
</feature>
<feature type="transmembrane region" description="Helical" evidence="7">
    <location>
        <begin position="251"/>
        <end position="273"/>
    </location>
</feature>
<feature type="transmembrane region" description="Helical" evidence="7">
    <location>
        <begin position="154"/>
        <end position="186"/>
    </location>
</feature>
<dbReference type="OrthoDB" id="2986280at2"/>
<dbReference type="GO" id="GO:0005886">
    <property type="term" value="C:plasma membrane"/>
    <property type="evidence" value="ECO:0007669"/>
    <property type="project" value="UniProtKB-SubCell"/>
</dbReference>
<dbReference type="CDD" id="cd17474">
    <property type="entry name" value="MFS_YfmO_like"/>
    <property type="match status" value="1"/>
</dbReference>
<keyword evidence="5 7" id="KW-1133">Transmembrane helix</keyword>
<dbReference type="InterPro" id="IPR050189">
    <property type="entry name" value="MFS_Efflux_Transporters"/>
</dbReference>
<feature type="domain" description="Major facilitator superfamily (MFS) profile" evidence="8">
    <location>
        <begin position="7"/>
        <end position="396"/>
    </location>
</feature>
<dbReference type="PANTHER" id="PTHR43124">
    <property type="entry name" value="PURINE EFFLUX PUMP PBUE"/>
    <property type="match status" value="1"/>
</dbReference>
<dbReference type="Pfam" id="PF07690">
    <property type="entry name" value="MFS_1"/>
    <property type="match status" value="1"/>
</dbReference>
<dbReference type="PRINTS" id="PR01035">
    <property type="entry name" value="TCRTETA"/>
</dbReference>
<feature type="transmembrane region" description="Helical" evidence="7">
    <location>
        <begin position="73"/>
        <end position="93"/>
    </location>
</feature>
<dbReference type="Gene3D" id="1.20.1250.20">
    <property type="entry name" value="MFS general substrate transporter like domains"/>
    <property type="match status" value="1"/>
</dbReference>
<dbReference type="SUPFAM" id="SSF103473">
    <property type="entry name" value="MFS general substrate transporter"/>
    <property type="match status" value="1"/>
</dbReference>
<dbReference type="RefSeq" id="WP_036823562.1">
    <property type="nucleotide sequence ID" value="NZ_AVBF01000077.1"/>
</dbReference>
<evidence type="ECO:0000256" key="2">
    <source>
        <dbReference type="ARBA" id="ARBA00022448"/>
    </source>
</evidence>
<feature type="transmembrane region" description="Helical" evidence="7">
    <location>
        <begin position="343"/>
        <end position="366"/>
    </location>
</feature>
<accession>A0A0A2TAV1</accession>
<keyword evidence="3" id="KW-1003">Cell membrane</keyword>
<keyword evidence="2" id="KW-0813">Transport</keyword>
<organism evidence="9 10">
    <name type="scientific">Pontibacillus yanchengensis Y32</name>
    <dbReference type="NCBI Taxonomy" id="1385514"/>
    <lineage>
        <taxon>Bacteria</taxon>
        <taxon>Bacillati</taxon>
        <taxon>Bacillota</taxon>
        <taxon>Bacilli</taxon>
        <taxon>Bacillales</taxon>
        <taxon>Bacillaceae</taxon>
        <taxon>Pontibacillus</taxon>
    </lineage>
</organism>
<feature type="transmembrane region" description="Helical" evidence="7">
    <location>
        <begin position="372"/>
        <end position="392"/>
    </location>
</feature>
<keyword evidence="10" id="KW-1185">Reference proteome</keyword>
<sequence length="399" mass="43716">MKEKKWDLFALASIPLLMTLGNSMLIPVLPIMEKEIGITSFQSSLIITIYSVIAIPLIPISGYLSDKWGRKKVIIPCLIIVGIGGALAAFAAWKIENPLMLILIGRFIQGVGASGAFPVVIPTVGDMFKDEEEVSKGLGIIETANTFGKVLSPIIGALLAVILWFIPFVAIPVLALIAILLVMVLVKVPKEGQQEETHTFKEFLHLIKDLFKKNSHWLSAIFISGGIFMFVLFGFLFHFSNLLEDEFKKFGYVKGLLLAVPLLFLCASSYIAGSKVGQNKQTMKKLILIGHVVAAIALVFVQGEMLLRYLLLLSIAGTGIGVALPCLDAYITEGTPKEERGTITALYSSMRFVGVAAGPPVIAVMMKSTPTWIYYLFAILCLISFFISWWAIKPDEQEA</sequence>
<dbReference type="AlphaFoldDB" id="A0A0A2TAV1"/>
<dbReference type="InterPro" id="IPR020846">
    <property type="entry name" value="MFS_dom"/>
</dbReference>
<comment type="subcellular location">
    <subcellularLocation>
        <location evidence="1">Cell membrane</location>
        <topology evidence="1">Multi-pass membrane protein</topology>
    </subcellularLocation>
</comment>
<dbReference type="InterPro" id="IPR011701">
    <property type="entry name" value="MFS"/>
</dbReference>
<keyword evidence="4 7" id="KW-0812">Transmembrane</keyword>
<protein>
    <submittedName>
        <fullName evidence="9">MFS transporter</fullName>
    </submittedName>
</protein>
<evidence type="ECO:0000256" key="4">
    <source>
        <dbReference type="ARBA" id="ARBA00022692"/>
    </source>
</evidence>
<feature type="transmembrane region" description="Helical" evidence="7">
    <location>
        <begin position="309"/>
        <end position="331"/>
    </location>
</feature>
<evidence type="ECO:0000256" key="1">
    <source>
        <dbReference type="ARBA" id="ARBA00004651"/>
    </source>
</evidence>
<evidence type="ECO:0000313" key="10">
    <source>
        <dbReference type="Proteomes" id="UP000030147"/>
    </source>
</evidence>
<dbReference type="PROSITE" id="PS50850">
    <property type="entry name" value="MFS"/>
    <property type="match status" value="1"/>
</dbReference>
<feature type="transmembrane region" description="Helical" evidence="7">
    <location>
        <begin position="41"/>
        <end position="61"/>
    </location>
</feature>
<dbReference type="InterPro" id="IPR001958">
    <property type="entry name" value="Tet-R_TetA/multi-R_MdtG-like"/>
</dbReference>
<evidence type="ECO:0000256" key="6">
    <source>
        <dbReference type="ARBA" id="ARBA00023136"/>
    </source>
</evidence>
<dbReference type="InterPro" id="IPR036259">
    <property type="entry name" value="MFS_trans_sf"/>
</dbReference>
<evidence type="ECO:0000313" key="9">
    <source>
        <dbReference type="EMBL" id="KGP71196.1"/>
    </source>
</evidence>
<dbReference type="Proteomes" id="UP000030147">
    <property type="component" value="Unassembled WGS sequence"/>
</dbReference>
<evidence type="ECO:0000256" key="5">
    <source>
        <dbReference type="ARBA" id="ARBA00022989"/>
    </source>
</evidence>
<evidence type="ECO:0000259" key="8">
    <source>
        <dbReference type="PROSITE" id="PS50850"/>
    </source>
</evidence>
<comment type="caution">
    <text evidence="9">The sequence shown here is derived from an EMBL/GenBank/DDBJ whole genome shotgun (WGS) entry which is preliminary data.</text>
</comment>